<accession>A0ABQ8GW50</accession>
<sequence>MGHITPLQNGAALVQQGRDFVAPPEAQHHHANPTMLCQAGSVRREALFSATTPGHALYTQNSASPYKPQLCLYDTRHSTPISPNGGVGNSPQLLNGITAYAAVPTETATYNAPQLRSGGHPPSQVFHQALVYQPPQPQGISSHPQADPLRRSPYTQNGVTEQSTRTQDGAGVDRSAPQHGVVNIEQRMHTGASSNALQSPSRITTCEDGINDGTVRQEPHSKKRAFDQMSPQLRQGHATPGEEPPAKKTRLGSAPSVADMLSDTPKVPEDTLEDIAKPKRKPTKSLESDKMKSIEMIRRVRRIAFRVTHPPPTAFSGNRITKSWLKKEFPEDFKGNARALKASSILRQFGREKLNMTGNMWKSLDESDRNIRPEYPHRIEDRQIVRCDEKHSLEDHSPLGATSVQCVNCQPRKIDGFDPPKRHMMCPACIREHETALSDHAELAELVRGEAWTELCDSCMVISDQLEKCKCEWDVPRCLEHRRHHLEKLLKSCGSTIIKGPSALCNFCFVNPPTIGIAYAWKCQMCYGVFRMPNDLKMTWLPNGPPLFARFATADDNVAQRLSESTDVGLAEANFDFSLGPRAPGQ</sequence>
<name>A0ABQ8GW50_9PEZI</name>
<feature type="region of interest" description="Disordered" evidence="1">
    <location>
        <begin position="188"/>
        <end position="288"/>
    </location>
</feature>
<keyword evidence="3" id="KW-1185">Reference proteome</keyword>
<dbReference type="Proteomes" id="UP000774617">
    <property type="component" value="Unassembled WGS sequence"/>
</dbReference>
<dbReference type="EMBL" id="JAGTJR010000001">
    <property type="protein sequence ID" value="KAH7065484.1"/>
    <property type="molecule type" value="Genomic_DNA"/>
</dbReference>
<feature type="compositionally biased region" description="Polar residues" evidence="1">
    <location>
        <begin position="153"/>
        <end position="167"/>
    </location>
</feature>
<reference evidence="2 3" key="1">
    <citation type="journal article" date="2021" name="Nat. Commun.">
        <title>Genetic determinants of endophytism in the Arabidopsis root mycobiome.</title>
        <authorList>
            <person name="Mesny F."/>
            <person name="Miyauchi S."/>
            <person name="Thiergart T."/>
            <person name="Pickel B."/>
            <person name="Atanasova L."/>
            <person name="Karlsson M."/>
            <person name="Huettel B."/>
            <person name="Barry K.W."/>
            <person name="Haridas S."/>
            <person name="Chen C."/>
            <person name="Bauer D."/>
            <person name="Andreopoulos W."/>
            <person name="Pangilinan J."/>
            <person name="LaButti K."/>
            <person name="Riley R."/>
            <person name="Lipzen A."/>
            <person name="Clum A."/>
            <person name="Drula E."/>
            <person name="Henrissat B."/>
            <person name="Kohler A."/>
            <person name="Grigoriev I.V."/>
            <person name="Martin F.M."/>
            <person name="Hacquard S."/>
        </authorList>
    </citation>
    <scope>NUCLEOTIDE SEQUENCE [LARGE SCALE GENOMIC DNA]</scope>
    <source>
        <strain evidence="2 3">MPI-SDFR-AT-0080</strain>
    </source>
</reference>
<gene>
    <name evidence="2" type="ORF">B0J12DRAFT_640528</name>
</gene>
<proteinExistence type="predicted"/>
<feature type="compositionally biased region" description="Polar residues" evidence="1">
    <location>
        <begin position="191"/>
        <end position="204"/>
    </location>
</feature>
<organism evidence="2 3">
    <name type="scientific">Macrophomina phaseolina</name>
    <dbReference type="NCBI Taxonomy" id="35725"/>
    <lineage>
        <taxon>Eukaryota</taxon>
        <taxon>Fungi</taxon>
        <taxon>Dikarya</taxon>
        <taxon>Ascomycota</taxon>
        <taxon>Pezizomycotina</taxon>
        <taxon>Dothideomycetes</taxon>
        <taxon>Dothideomycetes incertae sedis</taxon>
        <taxon>Botryosphaeriales</taxon>
        <taxon>Botryosphaeriaceae</taxon>
        <taxon>Macrophomina</taxon>
    </lineage>
</organism>
<protein>
    <submittedName>
        <fullName evidence="2">Uncharacterized protein</fullName>
    </submittedName>
</protein>
<evidence type="ECO:0000313" key="2">
    <source>
        <dbReference type="EMBL" id="KAH7065484.1"/>
    </source>
</evidence>
<feature type="region of interest" description="Disordered" evidence="1">
    <location>
        <begin position="134"/>
        <end position="176"/>
    </location>
</feature>
<evidence type="ECO:0000313" key="3">
    <source>
        <dbReference type="Proteomes" id="UP000774617"/>
    </source>
</evidence>
<feature type="compositionally biased region" description="Basic and acidic residues" evidence="1">
    <location>
        <begin position="266"/>
        <end position="277"/>
    </location>
</feature>
<evidence type="ECO:0000256" key="1">
    <source>
        <dbReference type="SAM" id="MobiDB-lite"/>
    </source>
</evidence>
<feature type="compositionally biased region" description="Basic and acidic residues" evidence="1">
    <location>
        <begin position="215"/>
        <end position="226"/>
    </location>
</feature>
<comment type="caution">
    <text evidence="2">The sequence shown here is derived from an EMBL/GenBank/DDBJ whole genome shotgun (WGS) entry which is preliminary data.</text>
</comment>